<feature type="region of interest" description="Disordered" evidence="1">
    <location>
        <begin position="1"/>
        <end position="44"/>
    </location>
</feature>
<gene>
    <name evidence="3" type="ORF">FHU37_005400</name>
</gene>
<protein>
    <recommendedName>
        <fullName evidence="5">Secreted protein</fullName>
    </recommendedName>
</protein>
<comment type="caution">
    <text evidence="3">The sequence shown here is derived from an EMBL/GenBank/DDBJ whole genome shotgun (WGS) entry which is preliminary data.</text>
</comment>
<evidence type="ECO:0008006" key="5">
    <source>
        <dbReference type="Google" id="ProtNLM"/>
    </source>
</evidence>
<evidence type="ECO:0000313" key="3">
    <source>
        <dbReference type="EMBL" id="NYI08371.1"/>
    </source>
</evidence>
<evidence type="ECO:0000313" key="4">
    <source>
        <dbReference type="Proteomes" id="UP000567795"/>
    </source>
</evidence>
<accession>A0A853ACU4</accession>
<proteinExistence type="predicted"/>
<feature type="transmembrane region" description="Helical" evidence="2">
    <location>
        <begin position="62"/>
        <end position="83"/>
    </location>
</feature>
<sequence length="548" mass="56611">MTTAPGAAAPVVTAGPASPAVPAPRRPGRSPATGGGAPDGPRLPRWLRAVLPHTTPGRLRGYATGLVLVLSAFAVLGAMSVAARQSAAADLRENARLSTDAGEIHRLLADADAAASAAFLAGSVAPPELRQRYDEDIARAAEYIVRAAESLSAPTAAAPPPASGRPTAGPDATADPGAWAVPPATVADCADGSGGAREQVCVLNSQLPVYTGLVETARANNRQDFPLGGAYLRTASQLMRDTILPAAEQLYRVQSDQVRQDQERATEVPWAAVLLGVAALALLGRSQLWLFRHTHRVLNPGLAGATVLVLGTVAWLVTAGLVSSERLQRSEEQAFASVRTLTTARAEALQARGAENMTLVLRGAGADFEADFVDRTALLDGREAVAGSGPDPDLEALREEYAAQPLGGGLGDAAGLAEDGAGRELVARADQAMLDWRVVHQHIRAKDDNGEYPEAVELVGATAQPGPEEDGAAPAEPVELTDLTATTAFAALDQALGEAIQHEYGQFDRYSASGQAALAGLAPALVALAALAGTSGLVGLNRRLAEYR</sequence>
<organism evidence="3 4">
    <name type="scientific">Allostreptomyces psammosilenae</name>
    <dbReference type="NCBI Taxonomy" id="1892865"/>
    <lineage>
        <taxon>Bacteria</taxon>
        <taxon>Bacillati</taxon>
        <taxon>Actinomycetota</taxon>
        <taxon>Actinomycetes</taxon>
        <taxon>Kitasatosporales</taxon>
        <taxon>Streptomycetaceae</taxon>
        <taxon>Allostreptomyces</taxon>
    </lineage>
</organism>
<evidence type="ECO:0000256" key="2">
    <source>
        <dbReference type="SAM" id="Phobius"/>
    </source>
</evidence>
<evidence type="ECO:0000256" key="1">
    <source>
        <dbReference type="SAM" id="MobiDB-lite"/>
    </source>
</evidence>
<feature type="region of interest" description="Disordered" evidence="1">
    <location>
        <begin position="154"/>
        <end position="179"/>
    </location>
</feature>
<dbReference type="AlphaFoldDB" id="A0A853ACU4"/>
<dbReference type="Proteomes" id="UP000567795">
    <property type="component" value="Unassembled WGS sequence"/>
</dbReference>
<dbReference type="EMBL" id="JACBZD010000002">
    <property type="protein sequence ID" value="NYI08371.1"/>
    <property type="molecule type" value="Genomic_DNA"/>
</dbReference>
<feature type="transmembrane region" description="Helical" evidence="2">
    <location>
        <begin position="302"/>
        <end position="322"/>
    </location>
</feature>
<keyword evidence="2" id="KW-1133">Transmembrane helix</keyword>
<feature type="transmembrane region" description="Helical" evidence="2">
    <location>
        <begin position="516"/>
        <end position="540"/>
    </location>
</feature>
<keyword evidence="2" id="KW-0812">Transmembrane</keyword>
<feature type="compositionally biased region" description="Low complexity" evidence="1">
    <location>
        <begin position="1"/>
        <end position="18"/>
    </location>
</feature>
<keyword evidence="2" id="KW-0472">Membrane</keyword>
<keyword evidence="4" id="KW-1185">Reference proteome</keyword>
<feature type="transmembrane region" description="Helical" evidence="2">
    <location>
        <begin position="268"/>
        <end position="290"/>
    </location>
</feature>
<reference evidence="3 4" key="1">
    <citation type="submission" date="2020-07" db="EMBL/GenBank/DDBJ databases">
        <title>Sequencing the genomes of 1000 actinobacteria strains.</title>
        <authorList>
            <person name="Klenk H.-P."/>
        </authorList>
    </citation>
    <scope>NUCLEOTIDE SEQUENCE [LARGE SCALE GENOMIC DNA]</scope>
    <source>
        <strain evidence="3 4">DSM 42178</strain>
    </source>
</reference>
<dbReference type="RefSeq" id="WP_179817195.1">
    <property type="nucleotide sequence ID" value="NZ_JACBZD010000002.1"/>
</dbReference>
<name>A0A853ACU4_9ACTN</name>